<proteinExistence type="predicted"/>
<sequence>MISSVKSETITVNSNTWSNDCLGTRTSIVVLAKKIQIIIVFINNSYCFHCFHDTVIKEEISGKVIIIVEYAKMTGYTKKGMMKARRSNTKLNQLVILIEKKTPITVNAAIIAISTVAVVPSVHCDKRGPCSLSISGQFLNRSRARRYAPTNNHYIVLLANDCLKV</sequence>
<name>A0A0D8XMY1_DICVI</name>
<accession>A0A0D8XMY1</accession>
<dbReference type="Proteomes" id="UP000053766">
    <property type="component" value="Unassembled WGS sequence"/>
</dbReference>
<dbReference type="EMBL" id="KN716380">
    <property type="protein sequence ID" value="KJH45890.1"/>
    <property type="molecule type" value="Genomic_DNA"/>
</dbReference>
<reference evidence="2" key="2">
    <citation type="journal article" date="2016" name="Sci. Rep.">
        <title>Dictyocaulus viviparus genome, variome and transcriptome elucidate lungworm biology and support future intervention.</title>
        <authorList>
            <person name="McNulty S.N."/>
            <person name="Strube C."/>
            <person name="Rosa B.A."/>
            <person name="Martin J.C."/>
            <person name="Tyagi R."/>
            <person name="Choi Y.J."/>
            <person name="Wang Q."/>
            <person name="Hallsworth Pepin K."/>
            <person name="Zhang X."/>
            <person name="Ozersky P."/>
            <person name="Wilson R.K."/>
            <person name="Sternberg P.W."/>
            <person name="Gasser R.B."/>
            <person name="Mitreva M."/>
        </authorList>
    </citation>
    <scope>NUCLEOTIDE SEQUENCE [LARGE SCALE GENOMIC DNA]</scope>
    <source>
        <strain evidence="2">HannoverDv2000</strain>
    </source>
</reference>
<evidence type="ECO:0000313" key="2">
    <source>
        <dbReference type="Proteomes" id="UP000053766"/>
    </source>
</evidence>
<dbReference type="AlphaFoldDB" id="A0A0D8XMY1"/>
<organism evidence="1 2">
    <name type="scientific">Dictyocaulus viviparus</name>
    <name type="common">Bovine lungworm</name>
    <dbReference type="NCBI Taxonomy" id="29172"/>
    <lineage>
        <taxon>Eukaryota</taxon>
        <taxon>Metazoa</taxon>
        <taxon>Ecdysozoa</taxon>
        <taxon>Nematoda</taxon>
        <taxon>Chromadorea</taxon>
        <taxon>Rhabditida</taxon>
        <taxon>Rhabditina</taxon>
        <taxon>Rhabditomorpha</taxon>
        <taxon>Strongyloidea</taxon>
        <taxon>Metastrongylidae</taxon>
        <taxon>Dictyocaulus</taxon>
    </lineage>
</organism>
<protein>
    <submittedName>
        <fullName evidence="1">Uncharacterized protein</fullName>
    </submittedName>
</protein>
<evidence type="ECO:0000313" key="1">
    <source>
        <dbReference type="EMBL" id="KJH45890.1"/>
    </source>
</evidence>
<keyword evidence="2" id="KW-1185">Reference proteome</keyword>
<gene>
    <name evidence="1" type="ORF">DICVIV_08045</name>
</gene>
<reference evidence="1 2" key="1">
    <citation type="submission" date="2013-11" db="EMBL/GenBank/DDBJ databases">
        <title>Draft genome of the bovine lungworm Dictyocaulus viviparus.</title>
        <authorList>
            <person name="Mitreva M."/>
        </authorList>
    </citation>
    <scope>NUCLEOTIDE SEQUENCE [LARGE SCALE GENOMIC DNA]</scope>
    <source>
        <strain evidence="1 2">HannoverDv2000</strain>
    </source>
</reference>